<comment type="caution">
    <text evidence="16">The sequence shown here is derived from an EMBL/GenBank/DDBJ whole genome shotgun (WGS) entry which is preliminary data.</text>
</comment>
<comment type="subcellular location">
    <subcellularLocation>
        <location evidence="1">Mitochondrion inner membrane</location>
    </subcellularLocation>
</comment>
<dbReference type="EMBL" id="JAVRQU010000007">
    <property type="protein sequence ID" value="KAK5700862.1"/>
    <property type="molecule type" value="Genomic_DNA"/>
</dbReference>
<dbReference type="CDD" id="cd12152">
    <property type="entry name" value="F1-ATPase_delta"/>
    <property type="match status" value="1"/>
</dbReference>
<evidence type="ECO:0000256" key="7">
    <source>
        <dbReference type="ARBA" id="ARBA00022946"/>
    </source>
</evidence>
<keyword evidence="10" id="KW-0472">Membrane</keyword>
<gene>
    <name evidence="16" type="primary">ATP16</name>
    <name evidence="16" type="ORF">LTR97_005379</name>
</gene>
<dbReference type="Proteomes" id="UP001310594">
    <property type="component" value="Unassembled WGS sequence"/>
</dbReference>
<evidence type="ECO:0000256" key="6">
    <source>
        <dbReference type="ARBA" id="ARBA00022792"/>
    </source>
</evidence>
<keyword evidence="5" id="KW-0375">Hydrogen ion transport</keyword>
<sequence>MNSLKVARVALRAVRPAPALRRGYADVAPDKLRLTLALPHQAMYKSQDVVQVNIPAESGEMGILAQHVPSIEQLKPGLVEIIEEAGGNKQFFLSGGFATVQPGSVLSINAVEGYPLEDFSAENVRNQISEAQKIASGSGSEQDKAEANIELECLSELCFPPMPSFKPAFHTVIGTCPVRPLTLSTLHTPCYVMISALPVPNIITSSHLSFDTLLTILYDTTIKHAGLTDRQLMLADYTAKTDLSSATHSPVNLKSSPAAYFTFTTAESSLCHGFWQESRKHHPRNAEFFSSSCHELREPITDSAAARAAFQEARGRLPTSSFESQTEQGQHRNREVDCYYSYGWTQQAETLMAKPLQANFGANNLTSGYSRTSEYACSHSKSVTIQLPNHPAPPKSLHFQLSAHVVLSETGNRSSRWQLGSGAAKRSSPIERHTAGAHCISQVEWRPSIDLADEDDLEAIALVVEGEGEVDVIQGCCEGLVSYDGAADGTVTERIRQLEERRLKDAAPRPGTINTTAPARVNLAAGRGRLIDGPYTRNVKAELHSPVAYLSGAKDKCVRHGRKPELKATNDMLDKGRTGVYYPIGFTVRQQTEVTSPWSIHYLTSKPGYTDPCPDCRAELSIRRREAMHTVMRPVDDVHPLDDLVITQDLGGRLDAAIFESKGEIERVIINSRLRKSTTEVLLKLSEDMLSISQALAGAGAGTTVSTSSRTRQEKTVVFDNVAAVAGHQRKYSVTELLELIDRAMEVEPASAVLPPIAFHPSPYHHAPEAPRYGVTGGST</sequence>
<evidence type="ECO:0000256" key="13">
    <source>
        <dbReference type="ARBA" id="ARBA00031669"/>
    </source>
</evidence>
<dbReference type="Gene3D" id="6.10.140.880">
    <property type="match status" value="1"/>
</dbReference>
<dbReference type="GO" id="GO:0045259">
    <property type="term" value="C:proton-transporting ATP synthase complex"/>
    <property type="evidence" value="ECO:0007669"/>
    <property type="project" value="UniProtKB-KW"/>
</dbReference>
<evidence type="ECO:0000256" key="8">
    <source>
        <dbReference type="ARBA" id="ARBA00023065"/>
    </source>
</evidence>
<evidence type="ECO:0000256" key="1">
    <source>
        <dbReference type="ARBA" id="ARBA00004273"/>
    </source>
</evidence>
<accession>A0AAN8A376</accession>
<evidence type="ECO:0000256" key="2">
    <source>
        <dbReference type="ARBA" id="ARBA00005712"/>
    </source>
</evidence>
<dbReference type="InterPro" id="IPR048938">
    <property type="entry name" value="ATPD_C_fung"/>
</dbReference>
<feature type="domain" description="ATP synthase F1 complex delta/epsilon subunit N-terminal" evidence="14">
    <location>
        <begin position="33"/>
        <end position="105"/>
    </location>
</feature>
<proteinExistence type="inferred from homology"/>
<keyword evidence="6" id="KW-0999">Mitochondrion inner membrane</keyword>
<dbReference type="PANTHER" id="PTHR13822:SF7">
    <property type="entry name" value="ATP SYNTHASE SUBUNIT DELTA, MITOCHONDRIAL"/>
    <property type="match status" value="1"/>
</dbReference>
<dbReference type="InterPro" id="IPR020546">
    <property type="entry name" value="ATP_synth_F1_dsu/esu_N"/>
</dbReference>
<dbReference type="InterPro" id="IPR036771">
    <property type="entry name" value="ATPsynth_dsu/esu_N"/>
</dbReference>
<dbReference type="Pfam" id="PF02823">
    <property type="entry name" value="ATP-synt_DE_N"/>
    <property type="match status" value="1"/>
</dbReference>
<dbReference type="PANTHER" id="PTHR13822">
    <property type="entry name" value="ATP SYNTHASE DELTA/EPSILON CHAIN"/>
    <property type="match status" value="1"/>
</dbReference>
<organism evidence="16 17">
    <name type="scientific">Elasticomyces elasticus</name>
    <dbReference type="NCBI Taxonomy" id="574655"/>
    <lineage>
        <taxon>Eukaryota</taxon>
        <taxon>Fungi</taxon>
        <taxon>Dikarya</taxon>
        <taxon>Ascomycota</taxon>
        <taxon>Pezizomycotina</taxon>
        <taxon>Dothideomycetes</taxon>
        <taxon>Dothideomycetidae</taxon>
        <taxon>Mycosphaerellales</taxon>
        <taxon>Teratosphaeriaceae</taxon>
        <taxon>Elasticomyces</taxon>
    </lineage>
</organism>
<dbReference type="GO" id="GO:0046933">
    <property type="term" value="F:proton-transporting ATP synthase activity, rotational mechanism"/>
    <property type="evidence" value="ECO:0007669"/>
    <property type="project" value="InterPro"/>
</dbReference>
<dbReference type="InterPro" id="IPR001469">
    <property type="entry name" value="ATP_synth_F1_dsu/esu"/>
</dbReference>
<dbReference type="HAMAP" id="MF_00530">
    <property type="entry name" value="ATP_synth_epsil_bac"/>
    <property type="match status" value="1"/>
</dbReference>
<keyword evidence="11" id="KW-0139">CF(1)</keyword>
<keyword evidence="7" id="KW-0809">Transit peptide</keyword>
<evidence type="ECO:0000313" key="16">
    <source>
        <dbReference type="EMBL" id="KAK5700862.1"/>
    </source>
</evidence>
<evidence type="ECO:0000256" key="4">
    <source>
        <dbReference type="ARBA" id="ARBA00022448"/>
    </source>
</evidence>
<dbReference type="Gene3D" id="2.60.15.10">
    <property type="entry name" value="F0F1 ATP synthase delta/epsilon subunit, N-terminal"/>
    <property type="match status" value="1"/>
</dbReference>
<protein>
    <recommendedName>
        <fullName evidence="3">ATP synthase subunit delta, mitochondrial</fullName>
    </recommendedName>
    <alternativeName>
        <fullName evidence="13">F-ATPase delta subunit</fullName>
    </alternativeName>
</protein>
<dbReference type="FunFam" id="2.60.15.10:FF:000003">
    <property type="entry name" value="ATP synthase subunit delta, mitochondrial"/>
    <property type="match status" value="1"/>
</dbReference>
<comment type="similarity">
    <text evidence="2">Belongs to the ATPase epsilon chain family.</text>
</comment>
<evidence type="ECO:0000259" key="14">
    <source>
        <dbReference type="Pfam" id="PF02823"/>
    </source>
</evidence>
<evidence type="ECO:0000259" key="15">
    <source>
        <dbReference type="Pfam" id="PF21334"/>
    </source>
</evidence>
<dbReference type="AlphaFoldDB" id="A0AAN8A376"/>
<keyword evidence="4" id="KW-0813">Transport</keyword>
<evidence type="ECO:0000256" key="11">
    <source>
        <dbReference type="ARBA" id="ARBA00023196"/>
    </source>
</evidence>
<keyword evidence="9" id="KW-0496">Mitochondrion</keyword>
<dbReference type="SUPFAM" id="SSF51344">
    <property type="entry name" value="Epsilon subunit of F1F0-ATP synthase N-terminal domain"/>
    <property type="match status" value="1"/>
</dbReference>
<name>A0AAN8A376_9PEZI</name>
<keyword evidence="12" id="KW-0066">ATP synthesis</keyword>
<dbReference type="Pfam" id="PF21334">
    <property type="entry name" value="ATPD_C_fung"/>
    <property type="match status" value="1"/>
</dbReference>
<evidence type="ECO:0000256" key="5">
    <source>
        <dbReference type="ARBA" id="ARBA00022781"/>
    </source>
</evidence>
<evidence type="ECO:0000256" key="10">
    <source>
        <dbReference type="ARBA" id="ARBA00023136"/>
    </source>
</evidence>
<keyword evidence="8" id="KW-0406">Ion transport</keyword>
<evidence type="ECO:0000256" key="9">
    <source>
        <dbReference type="ARBA" id="ARBA00023128"/>
    </source>
</evidence>
<reference evidence="16" key="1">
    <citation type="submission" date="2023-08" db="EMBL/GenBank/DDBJ databases">
        <title>Black Yeasts Isolated from many extreme environments.</title>
        <authorList>
            <person name="Coleine C."/>
            <person name="Stajich J.E."/>
            <person name="Selbmann L."/>
        </authorList>
    </citation>
    <scope>NUCLEOTIDE SEQUENCE</scope>
    <source>
        <strain evidence="16">CCFEE 5810</strain>
    </source>
</reference>
<feature type="domain" description="F1F0-ATP synthase subunit delta C-terminal" evidence="15">
    <location>
        <begin position="119"/>
        <end position="154"/>
    </location>
</feature>
<evidence type="ECO:0000256" key="12">
    <source>
        <dbReference type="ARBA" id="ARBA00023310"/>
    </source>
</evidence>
<evidence type="ECO:0000313" key="17">
    <source>
        <dbReference type="Proteomes" id="UP001310594"/>
    </source>
</evidence>
<dbReference type="GO" id="GO:0005743">
    <property type="term" value="C:mitochondrial inner membrane"/>
    <property type="evidence" value="ECO:0007669"/>
    <property type="project" value="UniProtKB-SubCell"/>
</dbReference>
<evidence type="ECO:0000256" key="3">
    <source>
        <dbReference type="ARBA" id="ARBA00016960"/>
    </source>
</evidence>